<keyword evidence="3" id="KW-1185">Reference proteome</keyword>
<dbReference type="EMBL" id="GG657451">
    <property type="protein sequence ID" value="OAT06561.1"/>
    <property type="molecule type" value="Genomic_DNA"/>
</dbReference>
<keyword evidence="1" id="KW-1133">Transmembrane helix</keyword>
<protein>
    <submittedName>
        <fullName evidence="2">Uncharacterized protein</fullName>
    </submittedName>
</protein>
<dbReference type="AlphaFoldDB" id="A0A179UHS0"/>
<accession>A0A179UHS0</accession>
<evidence type="ECO:0000313" key="3">
    <source>
        <dbReference type="Proteomes" id="UP000002038"/>
    </source>
</evidence>
<feature type="transmembrane region" description="Helical" evidence="1">
    <location>
        <begin position="24"/>
        <end position="42"/>
    </location>
</feature>
<reference evidence="3" key="1">
    <citation type="journal article" date="2015" name="PLoS Genet.">
        <title>The dynamic genome and transcriptome of the human fungal pathogen Blastomyces and close relative Emmonsia.</title>
        <authorList>
            <person name="Munoz J.F."/>
            <person name="Gauthier G.M."/>
            <person name="Desjardins C.A."/>
            <person name="Gallo J.E."/>
            <person name="Holder J."/>
            <person name="Sullivan T.D."/>
            <person name="Marty A.J."/>
            <person name="Carmen J.C."/>
            <person name="Chen Z."/>
            <person name="Ding L."/>
            <person name="Gujja S."/>
            <person name="Magrini V."/>
            <person name="Misas E."/>
            <person name="Mitreva M."/>
            <person name="Priest M."/>
            <person name="Saif S."/>
            <person name="Whiston E.A."/>
            <person name="Young S."/>
            <person name="Zeng Q."/>
            <person name="Goldman W.E."/>
            <person name="Mardis E.R."/>
            <person name="Taylor J.W."/>
            <person name="McEwen J.G."/>
            <person name="Clay O.K."/>
            <person name="Klein B.S."/>
            <person name="Cuomo C.A."/>
        </authorList>
    </citation>
    <scope>NUCLEOTIDE SEQUENCE [LARGE SCALE GENOMIC DNA]</scope>
    <source>
        <strain evidence="3">SLH14081</strain>
    </source>
</reference>
<keyword evidence="1" id="KW-0472">Membrane</keyword>
<keyword evidence="1" id="KW-0812">Transmembrane</keyword>
<name>A0A179UHS0_BLAGS</name>
<dbReference type="VEuPathDB" id="FungiDB:BDBG_02747"/>
<dbReference type="GeneID" id="8505924"/>
<dbReference type="Proteomes" id="UP000002038">
    <property type="component" value="Unassembled WGS sequence"/>
</dbReference>
<evidence type="ECO:0000256" key="1">
    <source>
        <dbReference type="SAM" id="Phobius"/>
    </source>
</evidence>
<dbReference type="RefSeq" id="XP_031577286.1">
    <property type="nucleotide sequence ID" value="XM_031720936.1"/>
</dbReference>
<sequence length="83" mass="9230">MSSTRRTTIPDRPKPNVHVPCSNIFFYGIGAGIMGVAAMTISEKLVQFFTGRPNSLVPGYTMQRLFGMSPRPESEMFPLNMSM</sequence>
<evidence type="ECO:0000313" key="2">
    <source>
        <dbReference type="EMBL" id="OAT06561.1"/>
    </source>
</evidence>
<dbReference type="KEGG" id="bgh:BDBG_02747"/>
<dbReference type="OrthoDB" id="4181866at2759"/>
<organism evidence="2 3">
    <name type="scientific">Blastomyces gilchristii (strain SLH14081)</name>
    <name type="common">Blastomyces dermatitidis</name>
    <dbReference type="NCBI Taxonomy" id="559298"/>
    <lineage>
        <taxon>Eukaryota</taxon>
        <taxon>Fungi</taxon>
        <taxon>Dikarya</taxon>
        <taxon>Ascomycota</taxon>
        <taxon>Pezizomycotina</taxon>
        <taxon>Eurotiomycetes</taxon>
        <taxon>Eurotiomycetidae</taxon>
        <taxon>Onygenales</taxon>
        <taxon>Ajellomycetaceae</taxon>
        <taxon>Blastomyces</taxon>
    </lineage>
</organism>
<gene>
    <name evidence="2" type="ORF">BDBG_02747</name>
</gene>
<proteinExistence type="predicted"/>